<dbReference type="GO" id="GO:0033617">
    <property type="term" value="P:mitochondrial respiratory chain complex IV assembly"/>
    <property type="evidence" value="ECO:0007669"/>
    <property type="project" value="TreeGrafter"/>
</dbReference>
<proteinExistence type="inferred from homology"/>
<evidence type="ECO:0000256" key="3">
    <source>
        <dbReference type="ARBA" id="ARBA00022989"/>
    </source>
</evidence>
<organism evidence="8 9">
    <name type="scientific">Henosepilachna vigintioctopunctata</name>
    <dbReference type="NCBI Taxonomy" id="420089"/>
    <lineage>
        <taxon>Eukaryota</taxon>
        <taxon>Metazoa</taxon>
        <taxon>Ecdysozoa</taxon>
        <taxon>Arthropoda</taxon>
        <taxon>Hexapoda</taxon>
        <taxon>Insecta</taxon>
        <taxon>Pterygota</taxon>
        <taxon>Neoptera</taxon>
        <taxon>Endopterygota</taxon>
        <taxon>Coleoptera</taxon>
        <taxon>Polyphaga</taxon>
        <taxon>Cucujiformia</taxon>
        <taxon>Coccinelloidea</taxon>
        <taxon>Coccinellidae</taxon>
        <taxon>Epilachninae</taxon>
        <taxon>Epilachnini</taxon>
        <taxon>Henosepilachna</taxon>
    </lineage>
</organism>
<keyword evidence="4 6" id="KW-0472">Membrane</keyword>
<reference evidence="8 9" key="1">
    <citation type="submission" date="2023-03" db="EMBL/GenBank/DDBJ databases">
        <title>Genome insight into feeding habits of ladybird beetles.</title>
        <authorList>
            <person name="Li H.-S."/>
            <person name="Huang Y.-H."/>
            <person name="Pang H."/>
        </authorList>
    </citation>
    <scope>NUCLEOTIDE SEQUENCE [LARGE SCALE GENOMIC DNA]</scope>
    <source>
        <strain evidence="8">SYSU_2023b</strain>
        <tissue evidence="8">Whole body</tissue>
    </source>
</reference>
<dbReference type="InterPro" id="IPR028055">
    <property type="entry name" value="YidC/Oxa/ALB_C"/>
</dbReference>
<accession>A0AAW1UCS6</accession>
<evidence type="ECO:0000256" key="4">
    <source>
        <dbReference type="ARBA" id="ARBA00023136"/>
    </source>
</evidence>
<dbReference type="GO" id="GO:0032979">
    <property type="term" value="P:protein insertion into mitochondrial inner membrane from matrix"/>
    <property type="evidence" value="ECO:0007669"/>
    <property type="project" value="TreeGrafter"/>
</dbReference>
<dbReference type="GO" id="GO:0005743">
    <property type="term" value="C:mitochondrial inner membrane"/>
    <property type="evidence" value="ECO:0007669"/>
    <property type="project" value="TreeGrafter"/>
</dbReference>
<dbReference type="InterPro" id="IPR001708">
    <property type="entry name" value="YidC/ALB3/OXA1/COX18"/>
</dbReference>
<sequence>MFHLKPKFSNTIKSIVVPLRTEYFNKVYLCHLVAQKKFNVIQQKFDYQKRTFSQNKEVHLQPLVQPQISDIGIFKTLSESAPVQFLQSSLVEIHSYTGLPWWGTIIFSTVLLRSCTTLPLAVFQQYILAKLELIKYEMNDIVKELKKEISIAAKSYKWDVTTAKSVYNYSFKSQWNKLIVRENCHPFKTTLLLWVQIPLWVSLSVSIRNLIYMQPKMDETAKMIFLQLSTEGVGWIPNLTAMDSTLVLPIAFGIINLGLIELMTLSKVTVPTKFQRITTNLFRGFTIILIPICISLPSGLLVYWTTSSLYGLVQNFVLMSPKVKRFCRIPPTPSELEYPYKQLSAAFKKRFNFLNKDK</sequence>
<gene>
    <name evidence="8" type="ORF">WA026_016356</name>
</gene>
<evidence type="ECO:0000313" key="9">
    <source>
        <dbReference type="Proteomes" id="UP001431783"/>
    </source>
</evidence>
<dbReference type="EMBL" id="JARQZJ010000069">
    <property type="protein sequence ID" value="KAK9881472.1"/>
    <property type="molecule type" value="Genomic_DNA"/>
</dbReference>
<comment type="similarity">
    <text evidence="5">Belongs to the OXA1/ALB3/YidC family.</text>
</comment>
<feature type="transmembrane region" description="Helical" evidence="6">
    <location>
        <begin position="246"/>
        <end position="265"/>
    </location>
</feature>
<dbReference type="PANTHER" id="PTHR12428">
    <property type="entry name" value="OXA1"/>
    <property type="match status" value="1"/>
</dbReference>
<evidence type="ECO:0000256" key="6">
    <source>
        <dbReference type="SAM" id="Phobius"/>
    </source>
</evidence>
<dbReference type="GO" id="GO:0032977">
    <property type="term" value="F:membrane insertase activity"/>
    <property type="evidence" value="ECO:0007669"/>
    <property type="project" value="InterPro"/>
</dbReference>
<protein>
    <recommendedName>
        <fullName evidence="7">Membrane insertase YidC/Oxa/ALB C-terminal domain-containing protein</fullName>
    </recommendedName>
</protein>
<keyword evidence="9" id="KW-1185">Reference proteome</keyword>
<evidence type="ECO:0000256" key="1">
    <source>
        <dbReference type="ARBA" id="ARBA00004141"/>
    </source>
</evidence>
<evidence type="ECO:0000313" key="8">
    <source>
        <dbReference type="EMBL" id="KAK9881472.1"/>
    </source>
</evidence>
<feature type="domain" description="Membrane insertase YidC/Oxa/ALB C-terminal" evidence="7">
    <location>
        <begin position="102"/>
        <end position="319"/>
    </location>
</feature>
<dbReference type="Pfam" id="PF02096">
    <property type="entry name" value="60KD_IMP"/>
    <property type="match status" value="1"/>
</dbReference>
<comment type="caution">
    <text evidence="8">The sequence shown here is derived from an EMBL/GenBank/DDBJ whole genome shotgun (WGS) entry which is preliminary data.</text>
</comment>
<dbReference type="CDD" id="cd20069">
    <property type="entry name" value="5TM_Oxa1-like"/>
    <property type="match status" value="1"/>
</dbReference>
<keyword evidence="2 5" id="KW-0812">Transmembrane</keyword>
<evidence type="ECO:0000256" key="5">
    <source>
        <dbReference type="RuleBase" id="RU003945"/>
    </source>
</evidence>
<dbReference type="PANTHER" id="PTHR12428:SF65">
    <property type="entry name" value="CYTOCHROME C OXIDASE ASSEMBLY PROTEIN COX18, MITOCHONDRIAL"/>
    <property type="match status" value="1"/>
</dbReference>
<dbReference type="Proteomes" id="UP001431783">
    <property type="component" value="Unassembled WGS sequence"/>
</dbReference>
<feature type="transmembrane region" description="Helical" evidence="6">
    <location>
        <begin position="285"/>
        <end position="304"/>
    </location>
</feature>
<name>A0AAW1UCS6_9CUCU</name>
<dbReference type="AlphaFoldDB" id="A0AAW1UCS6"/>
<comment type="subcellular location">
    <subcellularLocation>
        <location evidence="1 5">Membrane</location>
        <topology evidence="1 5">Multi-pass membrane protein</topology>
    </subcellularLocation>
</comment>
<evidence type="ECO:0000259" key="7">
    <source>
        <dbReference type="Pfam" id="PF02096"/>
    </source>
</evidence>
<evidence type="ECO:0000256" key="2">
    <source>
        <dbReference type="ARBA" id="ARBA00022692"/>
    </source>
</evidence>
<keyword evidence="3 6" id="KW-1133">Transmembrane helix</keyword>